<proteinExistence type="predicted"/>
<dbReference type="Proteomes" id="UP000582837">
    <property type="component" value="Unassembled WGS sequence"/>
</dbReference>
<organism evidence="1 2">
    <name type="scientific">Longimicrobium terrae</name>
    <dbReference type="NCBI Taxonomy" id="1639882"/>
    <lineage>
        <taxon>Bacteria</taxon>
        <taxon>Pseudomonadati</taxon>
        <taxon>Gemmatimonadota</taxon>
        <taxon>Longimicrobiia</taxon>
        <taxon>Longimicrobiales</taxon>
        <taxon>Longimicrobiaceae</taxon>
        <taxon>Longimicrobium</taxon>
    </lineage>
</organism>
<gene>
    <name evidence="1" type="ORF">HNQ61_004859</name>
</gene>
<dbReference type="EMBL" id="JACHIA010000022">
    <property type="protein sequence ID" value="MBB6073192.1"/>
    <property type="molecule type" value="Genomic_DNA"/>
</dbReference>
<sequence length="482" mass="51531">MDDDDLTSFPVVRGADDPRYLAKFARTAGGLTRRLAGEAERAAQAGRGAVRDAGTRAQRLWVPEDPDEILASPTFLPYAESGPATEMLAIAWQTDALLGISALGVNVCEREIITATRAIFHDGPGHQAVSRRLFGADYDAIHRWMDTVPGTGIRGGGIVHRLQHGHDLSAVQQLYDQHGITGVLVWMQHAGQDLATPTGLPIPVGGPTLAGWLVDSGHATPGKAALMLSFNAAELAASVLGGAFALRLATLAAQMRRRWQVTRRCAAARDAWARGDLDAVVANYAEARSLSDDDPTILIALGWAWAQMERPRAESFLAFRDAAAGLAREDRAVEARGATLSLRGLAYVMALTQSVQVLEGTESRGAWRGELDRMLRGAVTAFERMAIAQADGPAVRVGEREMALYRTRPLSAAANYYMAARLALSAPFLPTASEAPRLTARALQMLVRAGEVHARSEAIAATHHRWSIELGGGGMGISEGAL</sequence>
<dbReference type="RefSeq" id="WP_170038710.1">
    <property type="nucleotide sequence ID" value="NZ_JABDTL010000002.1"/>
</dbReference>
<evidence type="ECO:0000313" key="2">
    <source>
        <dbReference type="Proteomes" id="UP000582837"/>
    </source>
</evidence>
<comment type="caution">
    <text evidence="1">The sequence shown here is derived from an EMBL/GenBank/DDBJ whole genome shotgun (WGS) entry which is preliminary data.</text>
</comment>
<protein>
    <submittedName>
        <fullName evidence="1">Uncharacterized protein</fullName>
    </submittedName>
</protein>
<name>A0A841H5I0_9BACT</name>
<keyword evidence="2" id="KW-1185">Reference proteome</keyword>
<accession>A0A841H5I0</accession>
<dbReference type="AlphaFoldDB" id="A0A841H5I0"/>
<reference evidence="1 2" key="1">
    <citation type="submission" date="2020-08" db="EMBL/GenBank/DDBJ databases">
        <title>Genomic Encyclopedia of Type Strains, Phase IV (KMG-IV): sequencing the most valuable type-strain genomes for metagenomic binning, comparative biology and taxonomic classification.</title>
        <authorList>
            <person name="Goeker M."/>
        </authorList>
    </citation>
    <scope>NUCLEOTIDE SEQUENCE [LARGE SCALE GENOMIC DNA]</scope>
    <source>
        <strain evidence="1 2">DSM 29007</strain>
    </source>
</reference>
<evidence type="ECO:0000313" key="1">
    <source>
        <dbReference type="EMBL" id="MBB6073192.1"/>
    </source>
</evidence>